<feature type="compositionally biased region" description="Basic and acidic residues" evidence="2">
    <location>
        <begin position="172"/>
        <end position="194"/>
    </location>
</feature>
<feature type="coiled-coil region" evidence="1">
    <location>
        <begin position="35"/>
        <end position="62"/>
    </location>
</feature>
<evidence type="ECO:0000256" key="2">
    <source>
        <dbReference type="SAM" id="MobiDB-lite"/>
    </source>
</evidence>
<evidence type="ECO:0000313" key="5">
    <source>
        <dbReference type="Proteomes" id="UP001162162"/>
    </source>
</evidence>
<reference evidence="4" key="1">
    <citation type="journal article" date="2023" name="Insect Mol. Biol.">
        <title>Genome sequencing provides insights into the evolution of gene families encoding plant cell wall-degrading enzymes in longhorned beetles.</title>
        <authorList>
            <person name="Shin N.R."/>
            <person name="Okamura Y."/>
            <person name="Kirsch R."/>
            <person name="Pauchet Y."/>
        </authorList>
    </citation>
    <scope>NUCLEOTIDE SEQUENCE</scope>
    <source>
        <strain evidence="4">AMC_N1</strain>
    </source>
</reference>
<name>A0AAV8XKJ1_9CUCU</name>
<feature type="domain" description="MADF" evidence="3">
    <location>
        <begin position="9"/>
        <end position="102"/>
    </location>
</feature>
<keyword evidence="1" id="KW-0175">Coiled coil</keyword>
<feature type="non-terminal residue" evidence="4">
    <location>
        <position position="1"/>
    </location>
</feature>
<feature type="region of interest" description="Disordered" evidence="2">
    <location>
        <begin position="152"/>
        <end position="219"/>
    </location>
</feature>
<dbReference type="PANTHER" id="PTHR21505">
    <property type="entry name" value="MADF DOMAIN-CONTAINING PROTEIN-RELATED"/>
    <property type="match status" value="1"/>
</dbReference>
<dbReference type="AlphaFoldDB" id="A0AAV8XKJ1"/>
<dbReference type="EMBL" id="JAPWTK010000485">
    <property type="protein sequence ID" value="KAJ8939482.1"/>
    <property type="molecule type" value="Genomic_DNA"/>
</dbReference>
<accession>A0AAV8XKJ1</accession>
<evidence type="ECO:0000313" key="4">
    <source>
        <dbReference type="EMBL" id="KAJ8939482.1"/>
    </source>
</evidence>
<dbReference type="PANTHER" id="PTHR21505:SF12">
    <property type="entry name" value="MADF DOMAIN-CONTAINING PROTEIN-RELATED"/>
    <property type="match status" value="1"/>
</dbReference>
<comment type="caution">
    <text evidence="4">The sequence shown here is derived from an EMBL/GenBank/DDBJ whole genome shotgun (WGS) entry which is preliminary data.</text>
</comment>
<feature type="compositionally biased region" description="Basic and acidic residues" evidence="2">
    <location>
        <begin position="201"/>
        <end position="219"/>
    </location>
</feature>
<dbReference type="PROSITE" id="PS51029">
    <property type="entry name" value="MADF"/>
    <property type="match status" value="1"/>
</dbReference>
<protein>
    <recommendedName>
        <fullName evidence="3">MADF domain-containing protein</fullName>
    </recommendedName>
</protein>
<dbReference type="Pfam" id="PF10545">
    <property type="entry name" value="MADF_DNA_bdg"/>
    <property type="match status" value="1"/>
</dbReference>
<evidence type="ECO:0000256" key="1">
    <source>
        <dbReference type="SAM" id="Coils"/>
    </source>
</evidence>
<dbReference type="SMART" id="SM00595">
    <property type="entry name" value="MADF"/>
    <property type="match status" value="1"/>
</dbReference>
<organism evidence="4 5">
    <name type="scientific">Aromia moschata</name>
    <dbReference type="NCBI Taxonomy" id="1265417"/>
    <lineage>
        <taxon>Eukaryota</taxon>
        <taxon>Metazoa</taxon>
        <taxon>Ecdysozoa</taxon>
        <taxon>Arthropoda</taxon>
        <taxon>Hexapoda</taxon>
        <taxon>Insecta</taxon>
        <taxon>Pterygota</taxon>
        <taxon>Neoptera</taxon>
        <taxon>Endopterygota</taxon>
        <taxon>Coleoptera</taxon>
        <taxon>Polyphaga</taxon>
        <taxon>Cucujiformia</taxon>
        <taxon>Chrysomeloidea</taxon>
        <taxon>Cerambycidae</taxon>
        <taxon>Cerambycinae</taxon>
        <taxon>Callichromatini</taxon>
        <taxon>Aromia</taxon>
    </lineage>
</organism>
<gene>
    <name evidence="4" type="ORF">NQ318_022536</name>
</gene>
<keyword evidence="5" id="KW-1185">Reference proteome</keyword>
<evidence type="ECO:0000259" key="3">
    <source>
        <dbReference type="PROSITE" id="PS51029"/>
    </source>
</evidence>
<dbReference type="Proteomes" id="UP001162162">
    <property type="component" value="Unassembled WGS sequence"/>
</dbReference>
<dbReference type="InterPro" id="IPR006578">
    <property type="entry name" value="MADF-dom"/>
</dbReference>
<sequence length="219" mass="25429">GLTKTTCLQLIDLYEQQPILWDAKHCFHFSKNKKIDAWDEIAEKLKRDVNNVKQKMTSLLGSLRAQKSKGKKTIVTGKGRQEIYVSKWFAFKRMQFLLDKDEPKDTLDTENVIPSYGFLNMASLYFLLKEMPRHQGLHRALSGFFREQFNEDTSSPVEIPQDSTEDTLGSQKIEEAVTSRDVELSVSKKLEPPSKKTKKCREKEDPRLKDAFRMLKRDP</sequence>
<proteinExistence type="predicted"/>